<dbReference type="Proteomes" id="UP000683360">
    <property type="component" value="Unassembled WGS sequence"/>
</dbReference>
<evidence type="ECO:0000256" key="1">
    <source>
        <dbReference type="SAM" id="Coils"/>
    </source>
</evidence>
<dbReference type="EMBL" id="CAJPWZ010002323">
    <property type="protein sequence ID" value="CAG2235669.1"/>
    <property type="molecule type" value="Genomic_DNA"/>
</dbReference>
<dbReference type="InterPro" id="IPR036691">
    <property type="entry name" value="Endo/exonu/phosph_ase_sf"/>
</dbReference>
<proteinExistence type="predicted"/>
<dbReference type="Gene3D" id="3.60.10.10">
    <property type="entry name" value="Endonuclease/exonuclease/phosphatase"/>
    <property type="match status" value="1"/>
</dbReference>
<keyword evidence="1" id="KW-0175">Coiled coil</keyword>
<feature type="region of interest" description="Disordered" evidence="2">
    <location>
        <begin position="1"/>
        <end position="86"/>
    </location>
</feature>
<sequence length="930" mass="105360">MTRNKLNTNAKRKLKDLSNNTDSEFDSPTQQPYKKGSKKLSKNNTSVHSIHEGLSSDKTPDNQKHAYNTQTSTPLQYPYPLPFPGPPPAHSGSYPSFSWPPPPVADNNVLGHIMQYITTIDSRLSNLENMDKKIDKLESFCENMENLYIRVKKTETGIETLTSQMTEVQDICVSHKIKLDELCVEKDTMWVAIAAGGAGSPGKGSKIKKELEQIQKQNEELKSTVTDLQCESLKQNLVFYGVVDQPGENTDSLLKGFIRSEINIKSEIKFVNVRRINSKFNPRPILASFESLKDREKVRRSAYRLKGTPFSLSEQYPSDILAKRKRLIPILKEARSQNVKAVLLKDKLYIDNDVFDPLKHKQFIKESTVAFPSGASSGNSKAKSTVGSNDDDPDPNSNSIVWLNIKQGILTKDKSVYIACIYIPPVKSKYYKLYDCDLYNELENSIELYSELGHVFILGDLNGRTGTLVDFLENDDIHFTLKNRICGAFEYLADSVLPKRVNPDLNTNSYGSKIISMCKSSGLRIVNGRHKNGFSNDFTYCGPIGMSVLDYFIVPSFYFPNINQLIVSNFTTYSDHAFLHLELNLLNTMRNTGKCSDAMEDTERRVKYKWKDEFKEQCTECIRINMDNIIRLQNRINFENQNSFDKSLSNFTCMIEDIMSPFFKTMPYASSFGFLYLQDIVVEEKQRLPSFVTPLFDTCIPNRVDYISESYLKQCHLQELGAPFRVADNGSCLFNSVSLALCGSQDMAIELRVRTLIEMVLRKNIITALPIANKVIWVSPNYITSVMDCASERGWSSIWTIFALAEAIGKPVKSVYPPLNGVQDFCFRFLNITAIPRNCKDEDDLITVMWTRSSLHDPSKMFTPNHFAPLIKDIIVPTEAIPPSLDSFEEFPLLQATSLLNNSSNSSIKSPVEVNSVMPQKNMNLNQLFV</sequence>
<gene>
    <name evidence="3" type="ORF">MEDL_48170</name>
</gene>
<dbReference type="InterPro" id="IPR047273">
    <property type="entry name" value="VRTN_OTU_dom"/>
</dbReference>
<evidence type="ECO:0000313" key="4">
    <source>
        <dbReference type="Proteomes" id="UP000683360"/>
    </source>
</evidence>
<name>A0A8S3TW93_MYTED</name>
<evidence type="ECO:0000313" key="3">
    <source>
        <dbReference type="EMBL" id="CAG2235669.1"/>
    </source>
</evidence>
<evidence type="ECO:0008006" key="5">
    <source>
        <dbReference type="Google" id="ProtNLM"/>
    </source>
</evidence>
<feature type="compositionally biased region" description="Polar residues" evidence="2">
    <location>
        <begin position="17"/>
        <end position="32"/>
    </location>
</feature>
<reference evidence="3" key="1">
    <citation type="submission" date="2021-03" db="EMBL/GenBank/DDBJ databases">
        <authorList>
            <person name="Bekaert M."/>
        </authorList>
    </citation>
    <scope>NUCLEOTIDE SEQUENCE</scope>
</reference>
<dbReference type="PANTHER" id="PTHR11505">
    <property type="entry name" value="L1 TRANSPOSABLE ELEMENT-RELATED"/>
    <property type="match status" value="1"/>
</dbReference>
<feature type="coiled-coil region" evidence="1">
    <location>
        <begin position="204"/>
        <end position="231"/>
    </location>
</feature>
<feature type="compositionally biased region" description="Basic and acidic residues" evidence="2">
    <location>
        <begin position="49"/>
        <end position="64"/>
    </location>
</feature>
<dbReference type="OrthoDB" id="6162110at2759"/>
<feature type="region of interest" description="Disordered" evidence="2">
    <location>
        <begin position="372"/>
        <end position="393"/>
    </location>
</feature>
<feature type="compositionally biased region" description="Low complexity" evidence="2">
    <location>
        <begin position="373"/>
        <end position="384"/>
    </location>
</feature>
<accession>A0A8S3TW93</accession>
<dbReference type="AlphaFoldDB" id="A0A8S3TW93"/>
<feature type="compositionally biased region" description="Pro residues" evidence="2">
    <location>
        <begin position="77"/>
        <end position="86"/>
    </location>
</feature>
<dbReference type="CDD" id="cd22791">
    <property type="entry name" value="OTU_VRTN"/>
    <property type="match status" value="1"/>
</dbReference>
<dbReference type="InterPro" id="IPR004244">
    <property type="entry name" value="Transposase_22"/>
</dbReference>
<organism evidence="3 4">
    <name type="scientific">Mytilus edulis</name>
    <name type="common">Blue mussel</name>
    <dbReference type="NCBI Taxonomy" id="6550"/>
    <lineage>
        <taxon>Eukaryota</taxon>
        <taxon>Metazoa</taxon>
        <taxon>Spiralia</taxon>
        <taxon>Lophotrochozoa</taxon>
        <taxon>Mollusca</taxon>
        <taxon>Bivalvia</taxon>
        <taxon>Autobranchia</taxon>
        <taxon>Pteriomorphia</taxon>
        <taxon>Mytilida</taxon>
        <taxon>Mytiloidea</taxon>
        <taxon>Mytilidae</taxon>
        <taxon>Mytilinae</taxon>
        <taxon>Mytilus</taxon>
    </lineage>
</organism>
<evidence type="ECO:0000256" key="2">
    <source>
        <dbReference type="SAM" id="MobiDB-lite"/>
    </source>
</evidence>
<protein>
    <recommendedName>
        <fullName evidence="5">Vertnin</fullName>
    </recommendedName>
</protein>
<keyword evidence="4" id="KW-1185">Reference proteome</keyword>
<comment type="caution">
    <text evidence="3">The sequence shown here is derived from an EMBL/GenBank/DDBJ whole genome shotgun (WGS) entry which is preliminary data.</text>
</comment>
<dbReference type="SUPFAM" id="SSF56219">
    <property type="entry name" value="DNase I-like"/>
    <property type="match status" value="1"/>
</dbReference>